<organism evidence="13 14">
    <name type="scientific">Bailinhaonella thermotolerans</name>
    <dbReference type="NCBI Taxonomy" id="1070861"/>
    <lineage>
        <taxon>Bacteria</taxon>
        <taxon>Bacillati</taxon>
        <taxon>Actinomycetota</taxon>
        <taxon>Actinomycetes</taxon>
        <taxon>Streptosporangiales</taxon>
        <taxon>Streptosporangiaceae</taxon>
        <taxon>Bailinhaonella</taxon>
    </lineage>
</organism>
<keyword evidence="7" id="KW-0067">ATP-binding</keyword>
<dbReference type="SMART" id="SM00387">
    <property type="entry name" value="HATPase_c"/>
    <property type="match status" value="1"/>
</dbReference>
<keyword evidence="11" id="KW-0732">Signal</keyword>
<dbReference type="GO" id="GO:0000155">
    <property type="term" value="F:phosphorelay sensor kinase activity"/>
    <property type="evidence" value="ECO:0007669"/>
    <property type="project" value="InterPro"/>
</dbReference>
<dbReference type="PANTHER" id="PTHR24421">
    <property type="entry name" value="NITRATE/NITRITE SENSOR PROTEIN NARX-RELATED"/>
    <property type="match status" value="1"/>
</dbReference>
<comment type="catalytic activity">
    <reaction evidence="1">
        <text>ATP + protein L-histidine = ADP + protein N-phospho-L-histidine.</text>
        <dbReference type="EC" id="2.7.13.3"/>
    </reaction>
</comment>
<evidence type="ECO:0000313" key="13">
    <source>
        <dbReference type="EMBL" id="RJL33205.1"/>
    </source>
</evidence>
<keyword evidence="3" id="KW-0597">Phosphoprotein</keyword>
<evidence type="ECO:0000256" key="11">
    <source>
        <dbReference type="SAM" id="SignalP"/>
    </source>
</evidence>
<feature type="compositionally biased region" description="Low complexity" evidence="9">
    <location>
        <begin position="250"/>
        <end position="286"/>
    </location>
</feature>
<dbReference type="InterPro" id="IPR036890">
    <property type="entry name" value="HATPase_C_sf"/>
</dbReference>
<dbReference type="Gene3D" id="3.30.565.10">
    <property type="entry name" value="Histidine kinase-like ATPase, C-terminal domain"/>
    <property type="match status" value="1"/>
</dbReference>
<evidence type="ECO:0000256" key="5">
    <source>
        <dbReference type="ARBA" id="ARBA00022741"/>
    </source>
</evidence>
<evidence type="ECO:0000259" key="12">
    <source>
        <dbReference type="SMART" id="SM00387"/>
    </source>
</evidence>
<comment type="caution">
    <text evidence="13">The sequence shown here is derived from an EMBL/GenBank/DDBJ whole genome shotgun (WGS) entry which is preliminary data.</text>
</comment>
<evidence type="ECO:0000256" key="2">
    <source>
        <dbReference type="ARBA" id="ARBA00012438"/>
    </source>
</evidence>
<keyword evidence="10" id="KW-0812">Transmembrane</keyword>
<feature type="chain" id="PRO_5017479211" description="histidine kinase" evidence="11">
    <location>
        <begin position="28"/>
        <end position="506"/>
    </location>
</feature>
<feature type="region of interest" description="Disordered" evidence="9">
    <location>
        <begin position="250"/>
        <end position="359"/>
    </location>
</feature>
<keyword evidence="6" id="KW-0418">Kinase</keyword>
<keyword evidence="4" id="KW-0808">Transferase</keyword>
<dbReference type="Proteomes" id="UP000265768">
    <property type="component" value="Unassembled WGS sequence"/>
</dbReference>
<evidence type="ECO:0000313" key="14">
    <source>
        <dbReference type="Proteomes" id="UP000265768"/>
    </source>
</evidence>
<evidence type="ECO:0000256" key="1">
    <source>
        <dbReference type="ARBA" id="ARBA00000085"/>
    </source>
</evidence>
<dbReference type="Pfam" id="PF02518">
    <property type="entry name" value="HATPase_c"/>
    <property type="match status" value="1"/>
</dbReference>
<reference evidence="13 14" key="1">
    <citation type="submission" date="2018-09" db="EMBL/GenBank/DDBJ databases">
        <title>YIM 75507 draft genome.</title>
        <authorList>
            <person name="Tang S."/>
            <person name="Feng Y."/>
        </authorList>
    </citation>
    <scope>NUCLEOTIDE SEQUENCE [LARGE SCALE GENOMIC DNA]</scope>
    <source>
        <strain evidence="13 14">YIM 75507</strain>
    </source>
</reference>
<evidence type="ECO:0000256" key="4">
    <source>
        <dbReference type="ARBA" id="ARBA00022679"/>
    </source>
</evidence>
<evidence type="ECO:0000256" key="9">
    <source>
        <dbReference type="SAM" id="MobiDB-lite"/>
    </source>
</evidence>
<feature type="signal peptide" evidence="11">
    <location>
        <begin position="1"/>
        <end position="27"/>
    </location>
</feature>
<proteinExistence type="predicted"/>
<accession>A0A3A4AUF8</accession>
<keyword evidence="10" id="KW-1133">Transmembrane helix</keyword>
<feature type="transmembrane region" description="Helical" evidence="10">
    <location>
        <begin position="95"/>
        <end position="116"/>
    </location>
</feature>
<gene>
    <name evidence="13" type="ORF">D5H75_10215</name>
</gene>
<dbReference type="PANTHER" id="PTHR24421:SF10">
    <property type="entry name" value="NITRATE_NITRITE SENSOR PROTEIN NARQ"/>
    <property type="match status" value="1"/>
</dbReference>
<keyword evidence="8" id="KW-0902">Two-component regulatory system</keyword>
<dbReference type="GO" id="GO:0005524">
    <property type="term" value="F:ATP binding"/>
    <property type="evidence" value="ECO:0007669"/>
    <property type="project" value="UniProtKB-KW"/>
</dbReference>
<dbReference type="InterPro" id="IPR050482">
    <property type="entry name" value="Sensor_HK_TwoCompSys"/>
</dbReference>
<feature type="domain" description="Histidine kinase/HSP90-like ATPase" evidence="12">
    <location>
        <begin position="394"/>
        <end position="503"/>
    </location>
</feature>
<evidence type="ECO:0000256" key="8">
    <source>
        <dbReference type="ARBA" id="ARBA00023012"/>
    </source>
</evidence>
<feature type="transmembrane region" description="Helical" evidence="10">
    <location>
        <begin position="54"/>
        <end position="83"/>
    </location>
</feature>
<dbReference type="Pfam" id="PF07730">
    <property type="entry name" value="HisKA_3"/>
    <property type="match status" value="1"/>
</dbReference>
<dbReference type="GO" id="GO:0046983">
    <property type="term" value="F:protein dimerization activity"/>
    <property type="evidence" value="ECO:0007669"/>
    <property type="project" value="InterPro"/>
</dbReference>
<name>A0A3A4AUF8_9ACTN</name>
<dbReference type="AlphaFoldDB" id="A0A3A4AUF8"/>
<dbReference type="GO" id="GO:0016020">
    <property type="term" value="C:membrane"/>
    <property type="evidence" value="ECO:0007669"/>
    <property type="project" value="InterPro"/>
</dbReference>
<protein>
    <recommendedName>
        <fullName evidence="2">histidine kinase</fullName>
        <ecNumber evidence="2">2.7.13.3</ecNumber>
    </recommendedName>
</protein>
<feature type="transmembrane region" description="Helical" evidence="10">
    <location>
        <begin position="136"/>
        <end position="155"/>
    </location>
</feature>
<evidence type="ECO:0000256" key="6">
    <source>
        <dbReference type="ARBA" id="ARBA00022777"/>
    </source>
</evidence>
<dbReference type="InterPro" id="IPR003594">
    <property type="entry name" value="HATPase_dom"/>
</dbReference>
<evidence type="ECO:0000256" key="10">
    <source>
        <dbReference type="SAM" id="Phobius"/>
    </source>
</evidence>
<keyword evidence="14" id="KW-1185">Reference proteome</keyword>
<evidence type="ECO:0000256" key="3">
    <source>
        <dbReference type="ARBA" id="ARBA00022553"/>
    </source>
</evidence>
<dbReference type="Gene3D" id="1.20.5.1930">
    <property type="match status" value="1"/>
</dbReference>
<keyword evidence="10" id="KW-0472">Membrane</keyword>
<evidence type="ECO:0000256" key="7">
    <source>
        <dbReference type="ARBA" id="ARBA00022840"/>
    </source>
</evidence>
<dbReference type="InterPro" id="IPR011712">
    <property type="entry name" value="Sig_transdc_His_kin_sub3_dim/P"/>
</dbReference>
<feature type="compositionally biased region" description="Gly residues" evidence="9">
    <location>
        <begin position="287"/>
        <end position="346"/>
    </location>
</feature>
<keyword evidence="5" id="KW-0547">Nucleotide-binding</keyword>
<dbReference type="EMBL" id="QZEY01000003">
    <property type="protein sequence ID" value="RJL33205.1"/>
    <property type="molecule type" value="Genomic_DNA"/>
</dbReference>
<dbReference type="EC" id="2.7.13.3" evidence="2"/>
<dbReference type="SUPFAM" id="SSF55874">
    <property type="entry name" value="ATPase domain of HSP90 chaperone/DNA topoisomerase II/histidine kinase"/>
    <property type="match status" value="1"/>
</dbReference>
<dbReference type="CDD" id="cd16917">
    <property type="entry name" value="HATPase_UhpB-NarQ-NarX-like"/>
    <property type="match status" value="1"/>
</dbReference>
<sequence length="506" mass="50598">MAAVGRFRVSDLALAGVVLVLNLSAQAAQGHSAAGYALVGPPALALLLRRERALAVLAVVAACDLIRAAATASTAANVATLVALYSVGRYLAPRVAWAAAGAAFPVYGAIALLTSLRRQGRTLGDVEAFDLVPTGAVALWPVFVVLLGQLVRLNLELRERRRAEVADAAVRAERRRIARELHDVVAHHITTMHALIGGARLTLARDPRLAESSLTDAERAGREALAEMRHLLRLLRADDITVSSAPARAAAGPGTAAAGSPGAGPAEAGTAVRPEAGSDGSTADAGRAGGGTGAAGTAGDGRGAPGLGGPGPRSGGAGTGAGGPGAGDGAGGPGSGDGAGGPGSGDGAARAESGHWGLGGRGVAELGELVERARGMGLAARLETRGEPVALPRAVDHTVYRIVQEALTNTRKYAGTGARVAVRVGHEPGAVEVEVVDEGPAEDRAQARARGRRDASAAVPGGPPGGFGLVGMAERVAMCGGDLRSGARPEGGFRVWARLPVSRETA</sequence>